<name>A0A143HCY4_9BACL</name>
<organism evidence="1 2">
    <name type="scientific">Rummeliibacillus stabekisii</name>
    <dbReference type="NCBI Taxonomy" id="241244"/>
    <lineage>
        <taxon>Bacteria</taxon>
        <taxon>Bacillati</taxon>
        <taxon>Bacillota</taxon>
        <taxon>Bacilli</taxon>
        <taxon>Bacillales</taxon>
        <taxon>Caryophanaceae</taxon>
        <taxon>Rummeliibacillus</taxon>
    </lineage>
</organism>
<dbReference type="AlphaFoldDB" id="A0A143HCY4"/>
<dbReference type="KEGG" id="rst:ATY39_07545"/>
<sequence>MKPTFIGFGPTTAKAVIFWLKEDDIVSKTVCYSEQDLQDMLDKHSTLGSLYNSFDYEVEYINAHEGVA</sequence>
<accession>A0A143HCY4</accession>
<dbReference type="EMBL" id="CP014806">
    <property type="protein sequence ID" value="AMW99330.1"/>
    <property type="molecule type" value="Genomic_DNA"/>
</dbReference>
<evidence type="ECO:0000313" key="1">
    <source>
        <dbReference type="EMBL" id="AMW99330.1"/>
    </source>
</evidence>
<keyword evidence="2" id="KW-1185">Reference proteome</keyword>
<reference evidence="1 2" key="1">
    <citation type="journal article" date="2016" name="Genome Announc.">
        <title>Whole-Genome Sequence of Rummeliibacillus stabekisii Strain PP9 Isolated from Antarctic Soil.</title>
        <authorList>
            <person name="da Mota F.F."/>
            <person name="Vollu R.E."/>
            <person name="Jurelevicius D."/>
            <person name="Seldin L."/>
        </authorList>
    </citation>
    <scope>NUCLEOTIDE SEQUENCE [LARGE SCALE GENOMIC DNA]</scope>
    <source>
        <strain evidence="1 2">PP9</strain>
    </source>
</reference>
<proteinExistence type="predicted"/>
<dbReference type="RefSeq" id="WP_066788034.1">
    <property type="nucleotide sequence ID" value="NZ_CP014806.1"/>
</dbReference>
<dbReference type="OrthoDB" id="2456020at2"/>
<reference evidence="2" key="2">
    <citation type="submission" date="2016-03" db="EMBL/GenBank/DDBJ databases">
        <authorList>
            <person name="Ploux O."/>
        </authorList>
    </citation>
    <scope>NUCLEOTIDE SEQUENCE [LARGE SCALE GENOMIC DNA]</scope>
    <source>
        <strain evidence="2">PP9</strain>
    </source>
</reference>
<evidence type="ECO:0000313" key="2">
    <source>
        <dbReference type="Proteomes" id="UP000076021"/>
    </source>
</evidence>
<gene>
    <name evidence="1" type="ORF">ATY39_07545</name>
</gene>
<protein>
    <submittedName>
        <fullName evidence="1">Uncharacterized protein</fullName>
    </submittedName>
</protein>
<dbReference type="STRING" id="241244.ATY39_07545"/>
<dbReference type="Proteomes" id="UP000076021">
    <property type="component" value="Chromosome"/>
</dbReference>